<reference evidence="3" key="1">
    <citation type="submission" date="2021-02" db="EMBL/GenBank/DDBJ databases">
        <title>Genome sequence Cadophora malorum strain M34.</title>
        <authorList>
            <person name="Stefanovic E."/>
            <person name="Vu D."/>
            <person name="Scully C."/>
            <person name="Dijksterhuis J."/>
            <person name="Roader J."/>
            <person name="Houbraken J."/>
        </authorList>
    </citation>
    <scope>NUCLEOTIDE SEQUENCE</scope>
    <source>
        <strain evidence="3">M34</strain>
    </source>
</reference>
<feature type="region of interest" description="Disordered" evidence="1">
    <location>
        <begin position="158"/>
        <end position="191"/>
    </location>
</feature>
<evidence type="ECO:0000256" key="2">
    <source>
        <dbReference type="SAM" id="SignalP"/>
    </source>
</evidence>
<evidence type="ECO:0000313" key="3">
    <source>
        <dbReference type="EMBL" id="KAG4415414.1"/>
    </source>
</evidence>
<proteinExistence type="predicted"/>
<dbReference type="AlphaFoldDB" id="A0A8H7T592"/>
<dbReference type="Proteomes" id="UP000664132">
    <property type="component" value="Unassembled WGS sequence"/>
</dbReference>
<dbReference type="OrthoDB" id="3547949at2759"/>
<protein>
    <submittedName>
        <fullName evidence="3">Uncharacterized protein</fullName>
    </submittedName>
</protein>
<feature type="region of interest" description="Disordered" evidence="1">
    <location>
        <begin position="24"/>
        <end position="67"/>
    </location>
</feature>
<feature type="compositionally biased region" description="Polar residues" evidence="1">
    <location>
        <begin position="178"/>
        <end position="187"/>
    </location>
</feature>
<feature type="compositionally biased region" description="Low complexity" evidence="1">
    <location>
        <begin position="158"/>
        <end position="176"/>
    </location>
</feature>
<accession>A0A8H7T592</accession>
<evidence type="ECO:0000313" key="4">
    <source>
        <dbReference type="Proteomes" id="UP000664132"/>
    </source>
</evidence>
<dbReference type="EMBL" id="JAFJYH010000223">
    <property type="protein sequence ID" value="KAG4415414.1"/>
    <property type="molecule type" value="Genomic_DNA"/>
</dbReference>
<name>A0A8H7T592_9HELO</name>
<sequence length="221" mass="23595">MRFILLTVAAACLSPVCATFSPSEPPYDEGGSGWGACDEDGKHSKSNKRTGSDLWNHGGDDDGKDDDDKFGYHKSKICWTKTHPSKSYQTYHVPKTWSKPGKDHKTVTYSESPKYPLPTTLDAPSYTIIPSQPSTETVASSTVPVIVVPTPQPVTTPITTTPITTFTPATTLQPSTTGPPQQGNSTVPSPPIFTGDATALSSHHASLLVTIGAVWLAMILL</sequence>
<feature type="compositionally biased region" description="Basic and acidic residues" evidence="1">
    <location>
        <begin position="58"/>
        <end position="67"/>
    </location>
</feature>
<keyword evidence="2" id="KW-0732">Signal</keyword>
<comment type="caution">
    <text evidence="3">The sequence shown here is derived from an EMBL/GenBank/DDBJ whole genome shotgun (WGS) entry which is preliminary data.</text>
</comment>
<organism evidence="3 4">
    <name type="scientific">Cadophora malorum</name>
    <dbReference type="NCBI Taxonomy" id="108018"/>
    <lineage>
        <taxon>Eukaryota</taxon>
        <taxon>Fungi</taxon>
        <taxon>Dikarya</taxon>
        <taxon>Ascomycota</taxon>
        <taxon>Pezizomycotina</taxon>
        <taxon>Leotiomycetes</taxon>
        <taxon>Helotiales</taxon>
        <taxon>Ploettnerulaceae</taxon>
        <taxon>Cadophora</taxon>
    </lineage>
</organism>
<evidence type="ECO:0000256" key="1">
    <source>
        <dbReference type="SAM" id="MobiDB-lite"/>
    </source>
</evidence>
<feature type="signal peptide" evidence="2">
    <location>
        <begin position="1"/>
        <end position="18"/>
    </location>
</feature>
<feature type="chain" id="PRO_5034866561" evidence="2">
    <location>
        <begin position="19"/>
        <end position="221"/>
    </location>
</feature>
<gene>
    <name evidence="3" type="ORF">IFR04_011463</name>
</gene>
<keyword evidence="4" id="KW-1185">Reference proteome</keyword>